<reference evidence="1" key="1">
    <citation type="submission" date="2020-08" db="EMBL/GenBank/DDBJ databases">
        <title>Spodoptera exigua strain:BAW_Kor-Di-RS1 Genome sequencing and assembly.</title>
        <authorList>
            <person name="Kim J."/>
            <person name="Nam H.Y."/>
            <person name="Kwon M."/>
            <person name="Choi J.H."/>
            <person name="Cho S.R."/>
            <person name="Kim G.-H."/>
        </authorList>
    </citation>
    <scope>NUCLEOTIDE SEQUENCE</scope>
    <source>
        <strain evidence="1">BAW_Kor-Di-RS1</strain>
        <tissue evidence="1">Whole-body</tissue>
    </source>
</reference>
<dbReference type="AlphaFoldDB" id="A0A835GIY1"/>
<sequence length="322" mass="36268">MKNSGVFIKWATIYRVGGDLSSHTSRVAAVATTATAMIRTVALLCLLAPAFIDVSDAFEVGFRRRFGLNPFDSVFINSPRTNTSAEDQDWVNVERPYSAEGYEALQMWCPADDYVFCILTDETGNTAGTQVSVRVDTFTAAYDMEELGFKNWSADVNGVTIEYYTKAQYFVPADAAARSAYTDPDKALIRNDYVTVEGFKDQMVKVAKYESDLDSVFTKQACILWMGRHYYYDMTEELECSSNSIFTWFPLYIDGELNGMGFMVLGTVTLPEGVKDNYEHPTKGDVQKIVTSGPECLYEDVEKNGVTTMHIYFTEHPRRIFC</sequence>
<accession>A0A835GIY1</accession>
<evidence type="ECO:0000313" key="1">
    <source>
        <dbReference type="EMBL" id="KAF9419325.1"/>
    </source>
</evidence>
<name>A0A835GIY1_SPOEX</name>
<evidence type="ECO:0000313" key="2">
    <source>
        <dbReference type="Proteomes" id="UP000648187"/>
    </source>
</evidence>
<organism evidence="1 2">
    <name type="scientific">Spodoptera exigua</name>
    <name type="common">Beet armyworm</name>
    <name type="synonym">Noctua fulgens</name>
    <dbReference type="NCBI Taxonomy" id="7107"/>
    <lineage>
        <taxon>Eukaryota</taxon>
        <taxon>Metazoa</taxon>
        <taxon>Ecdysozoa</taxon>
        <taxon>Arthropoda</taxon>
        <taxon>Hexapoda</taxon>
        <taxon>Insecta</taxon>
        <taxon>Pterygota</taxon>
        <taxon>Neoptera</taxon>
        <taxon>Endopterygota</taxon>
        <taxon>Lepidoptera</taxon>
        <taxon>Glossata</taxon>
        <taxon>Ditrysia</taxon>
        <taxon>Noctuoidea</taxon>
        <taxon>Noctuidae</taxon>
        <taxon>Amphipyrinae</taxon>
        <taxon>Spodoptera</taxon>
    </lineage>
</organism>
<gene>
    <name evidence="1" type="ORF">HW555_004089</name>
</gene>
<dbReference type="Proteomes" id="UP000648187">
    <property type="component" value="Unassembled WGS sequence"/>
</dbReference>
<proteinExistence type="predicted"/>
<keyword evidence="2" id="KW-1185">Reference proteome</keyword>
<dbReference type="EMBL" id="JACKWZ010000044">
    <property type="protein sequence ID" value="KAF9419325.1"/>
    <property type="molecule type" value="Genomic_DNA"/>
</dbReference>
<protein>
    <submittedName>
        <fullName evidence="1">Uncharacterized protein</fullName>
    </submittedName>
</protein>
<comment type="caution">
    <text evidence="1">The sequence shown here is derived from an EMBL/GenBank/DDBJ whole genome shotgun (WGS) entry which is preliminary data.</text>
</comment>